<dbReference type="FunFam" id="1.10.8.60:FF:000019">
    <property type="entry name" value="AFG3-like AAA ATPase 2"/>
    <property type="match status" value="1"/>
</dbReference>
<comment type="similarity">
    <text evidence="3">In the C-terminal section; belongs to the peptidase M41 family.</text>
</comment>
<dbReference type="Proteomes" id="UP000444721">
    <property type="component" value="Unassembled WGS sequence"/>
</dbReference>
<dbReference type="GO" id="GO:0005745">
    <property type="term" value="C:m-AAA complex"/>
    <property type="evidence" value="ECO:0007669"/>
    <property type="project" value="TreeGrafter"/>
</dbReference>
<protein>
    <recommendedName>
        <fullName evidence="18">AAA+ ATPase domain-containing protein</fullName>
    </recommendedName>
</protein>
<comment type="subcellular location">
    <subcellularLocation>
        <location evidence="2">Mitochondrion membrane</location>
        <topology evidence="2">Multi-pass membrane protein</topology>
    </subcellularLocation>
</comment>
<comment type="similarity">
    <text evidence="4">In the N-terminal section; belongs to the AAA ATPase family.</text>
</comment>
<comment type="cofactor">
    <cofactor evidence="1">
        <name>Zn(2+)</name>
        <dbReference type="ChEBI" id="CHEBI:29105"/>
    </cofactor>
</comment>
<evidence type="ECO:0000256" key="7">
    <source>
        <dbReference type="ARBA" id="ARBA00022723"/>
    </source>
</evidence>
<dbReference type="Pfam" id="PF01434">
    <property type="entry name" value="Peptidase_M41"/>
    <property type="match status" value="1"/>
</dbReference>
<dbReference type="AlphaFoldDB" id="A0A6A5BPN0"/>
<proteinExistence type="inferred from homology"/>
<dbReference type="NCBIfam" id="TIGR01241">
    <property type="entry name" value="FtsH_fam"/>
    <property type="match status" value="1"/>
</dbReference>
<comment type="caution">
    <text evidence="19">The sequence shown here is derived from an EMBL/GenBank/DDBJ whole genome shotgun (WGS) entry which is preliminary data.</text>
</comment>
<name>A0A6A5BPN0_NAEFO</name>
<keyword evidence="8" id="KW-0547">Nucleotide-binding</keyword>
<evidence type="ECO:0000256" key="17">
    <source>
        <dbReference type="SAM" id="Phobius"/>
    </source>
</evidence>
<sequence>MQKLKSQKASTLLKQASNVLLLSSTTTNGMSSGISRRIGTIPCSGMMKEVCVRRIFGTSCFKQQKGQYGNKTSLMDPNSEIYNLSSSLSASIRLLNQLATQQRAQYHTTNGVFKKKKEEEDEKEEKEEKNNKDDDEDETGEKQELKSRKLRLLAMAVMTAYLLLYLTPAGPSQSQKLNKEITFQDFVDRYLGNTNLDHLEYDLRTNEVYVYLKDPFSSGSFVYSGVDKKESRAEDVARTERKEHKGSVWGPSSGFNYYFQMINVDAFETRLQDGEIEKGIPPSMSPKIIYTGSLDWHSLLPSPFTLFLAGILLWSFTATARGMPGLGGITKTPEAVKQKVKVSFNDVAGMEEAKAEIQEFVSFLKKPEHYKKLGAKIPRGAILMGPPGTGKTLLAKAVAGETDVPFFSMSGSDFVEMFVGVGPARVRNLFKKARETGQAIIFIDEIDAIGRPRGNSMYGGGNDERENTLNQLLVEMDGFNENHNVIVLASTNVDVEGLDRALLRPGRFDRQITIDKPDQKGRESIFKVHLRNIKKAPGLEDNIPRLAELTPGFTGADIANVCNEGAIFAAREGKKQVEMEDMERAIDRVIGGIEKRTAPISQKEKKVIAYHEAGHALVSWFCKHSDPLLKISIIPRGKALGYAQYVPKEHYIRTKDHLMDYMAQALGGRVAEMLIFKHLSTGAQDDLQKITRIAYAAVSSFGMSEAVGPVSYPLPGDQSMAFQKPYSEETAEIIDREVATIIEDALKRTRDILTEKKELLETVAHYLLKHETMNIEQFRELVGPSPFPDKEEKFREFLEKKRLQEKTEKKNKAEPENEHKDH</sequence>
<feature type="region of interest" description="Disordered" evidence="16">
    <location>
        <begin position="109"/>
        <end position="144"/>
    </location>
</feature>
<dbReference type="InterPro" id="IPR027417">
    <property type="entry name" value="P-loop_NTPase"/>
</dbReference>
<dbReference type="Gene3D" id="3.40.50.300">
    <property type="entry name" value="P-loop containing nucleotide triphosphate hydrolases"/>
    <property type="match status" value="1"/>
</dbReference>
<dbReference type="RefSeq" id="XP_044560767.1">
    <property type="nucleotide sequence ID" value="XM_044708176.1"/>
</dbReference>
<evidence type="ECO:0000313" key="19">
    <source>
        <dbReference type="EMBL" id="KAF0976054.1"/>
    </source>
</evidence>
<dbReference type="CDD" id="cd19501">
    <property type="entry name" value="RecA-like_FtsH"/>
    <property type="match status" value="1"/>
</dbReference>
<dbReference type="Gene3D" id="3.40.1690.20">
    <property type="match status" value="1"/>
</dbReference>
<dbReference type="InterPro" id="IPR000642">
    <property type="entry name" value="Peptidase_M41"/>
</dbReference>
<evidence type="ECO:0000256" key="16">
    <source>
        <dbReference type="SAM" id="MobiDB-lite"/>
    </source>
</evidence>
<evidence type="ECO:0000256" key="8">
    <source>
        <dbReference type="ARBA" id="ARBA00022741"/>
    </source>
</evidence>
<dbReference type="Pfam" id="PF17862">
    <property type="entry name" value="AAA_lid_3"/>
    <property type="match status" value="1"/>
</dbReference>
<keyword evidence="12 17" id="KW-1133">Transmembrane helix</keyword>
<evidence type="ECO:0000256" key="3">
    <source>
        <dbReference type="ARBA" id="ARBA00010044"/>
    </source>
</evidence>
<feature type="transmembrane region" description="Helical" evidence="17">
    <location>
        <begin position="152"/>
        <end position="170"/>
    </location>
</feature>
<dbReference type="GO" id="GO:0004176">
    <property type="term" value="F:ATP-dependent peptidase activity"/>
    <property type="evidence" value="ECO:0007669"/>
    <property type="project" value="InterPro"/>
</dbReference>
<dbReference type="VEuPathDB" id="AmoebaDB:NF0122010"/>
<dbReference type="GO" id="GO:0016887">
    <property type="term" value="F:ATP hydrolysis activity"/>
    <property type="evidence" value="ECO:0007669"/>
    <property type="project" value="InterPro"/>
</dbReference>
<evidence type="ECO:0000256" key="13">
    <source>
        <dbReference type="ARBA" id="ARBA00023049"/>
    </source>
</evidence>
<dbReference type="FunFam" id="1.20.58.760:FF:000003">
    <property type="entry name" value="AFG3-like AAA ATPase 2"/>
    <property type="match status" value="1"/>
</dbReference>
<keyword evidence="20" id="KW-1185">Reference proteome</keyword>
<dbReference type="FunFam" id="3.40.50.300:FF:000001">
    <property type="entry name" value="ATP-dependent zinc metalloprotease FtsH"/>
    <property type="match status" value="1"/>
</dbReference>
<dbReference type="GeneID" id="68111948"/>
<keyword evidence="14" id="KW-0496">Mitochondrion</keyword>
<dbReference type="SUPFAM" id="SSF140990">
    <property type="entry name" value="FtsH protease domain-like"/>
    <property type="match status" value="1"/>
</dbReference>
<dbReference type="InterPro" id="IPR003593">
    <property type="entry name" value="AAA+_ATPase"/>
</dbReference>
<dbReference type="Pfam" id="PF00004">
    <property type="entry name" value="AAA"/>
    <property type="match status" value="1"/>
</dbReference>
<evidence type="ECO:0000256" key="9">
    <source>
        <dbReference type="ARBA" id="ARBA00022801"/>
    </source>
</evidence>
<gene>
    <name evidence="19" type="ORF">FDP41_004730</name>
</gene>
<reference evidence="19 20" key="1">
    <citation type="journal article" date="2019" name="Sci. Rep.">
        <title>Nanopore sequencing improves the draft genome of the human pathogenic amoeba Naegleria fowleri.</title>
        <authorList>
            <person name="Liechti N."/>
            <person name="Schurch N."/>
            <person name="Bruggmann R."/>
            <person name="Wittwer M."/>
        </authorList>
    </citation>
    <scope>NUCLEOTIDE SEQUENCE [LARGE SCALE GENOMIC DNA]</scope>
    <source>
        <strain evidence="19 20">ATCC 30894</strain>
    </source>
</reference>
<dbReference type="Gene3D" id="1.20.58.760">
    <property type="entry name" value="Peptidase M41"/>
    <property type="match status" value="1"/>
</dbReference>
<evidence type="ECO:0000313" key="20">
    <source>
        <dbReference type="Proteomes" id="UP000444721"/>
    </source>
</evidence>
<dbReference type="InterPro" id="IPR041569">
    <property type="entry name" value="AAA_lid_3"/>
</dbReference>
<feature type="domain" description="AAA+ ATPase" evidence="18">
    <location>
        <begin position="377"/>
        <end position="518"/>
    </location>
</feature>
<keyword evidence="15 17" id="KW-0472">Membrane</keyword>
<evidence type="ECO:0000259" key="18">
    <source>
        <dbReference type="SMART" id="SM00382"/>
    </source>
</evidence>
<evidence type="ECO:0000256" key="12">
    <source>
        <dbReference type="ARBA" id="ARBA00022989"/>
    </source>
</evidence>
<dbReference type="InterPro" id="IPR050928">
    <property type="entry name" value="ATP-dep_Zn_Metalloprotease"/>
</dbReference>
<dbReference type="GO" id="GO:0005524">
    <property type="term" value="F:ATP binding"/>
    <property type="evidence" value="ECO:0007669"/>
    <property type="project" value="UniProtKB-KW"/>
</dbReference>
<dbReference type="SMART" id="SM00382">
    <property type="entry name" value="AAA"/>
    <property type="match status" value="1"/>
</dbReference>
<dbReference type="GO" id="GO:0046872">
    <property type="term" value="F:metal ion binding"/>
    <property type="evidence" value="ECO:0007669"/>
    <property type="project" value="UniProtKB-KW"/>
</dbReference>
<dbReference type="PANTHER" id="PTHR43655:SF2">
    <property type="entry name" value="AFG3 LIKE MATRIX AAA PEPTIDASE SUBUNIT 2, ISOFORM A"/>
    <property type="match status" value="1"/>
</dbReference>
<dbReference type="GO" id="GO:0034982">
    <property type="term" value="P:mitochondrial protein processing"/>
    <property type="evidence" value="ECO:0007669"/>
    <property type="project" value="TreeGrafter"/>
</dbReference>
<keyword evidence="7" id="KW-0479">Metal-binding</keyword>
<evidence type="ECO:0000256" key="4">
    <source>
        <dbReference type="ARBA" id="ARBA00010550"/>
    </source>
</evidence>
<dbReference type="OrthoDB" id="1413014at2759"/>
<keyword evidence="10" id="KW-0862">Zinc</keyword>
<dbReference type="EMBL" id="VFQX01000041">
    <property type="protein sequence ID" value="KAF0976054.1"/>
    <property type="molecule type" value="Genomic_DNA"/>
</dbReference>
<dbReference type="SUPFAM" id="SSF52540">
    <property type="entry name" value="P-loop containing nucleoside triphosphate hydrolases"/>
    <property type="match status" value="1"/>
</dbReference>
<keyword evidence="6 17" id="KW-0812">Transmembrane</keyword>
<feature type="region of interest" description="Disordered" evidence="16">
    <location>
        <begin position="799"/>
        <end position="822"/>
    </location>
</feature>
<dbReference type="GO" id="GO:0004222">
    <property type="term" value="F:metalloendopeptidase activity"/>
    <property type="evidence" value="ECO:0007669"/>
    <property type="project" value="InterPro"/>
</dbReference>
<accession>A0A6A5BPN0</accession>
<dbReference type="HAMAP" id="MF_01458">
    <property type="entry name" value="FtsH"/>
    <property type="match status" value="1"/>
</dbReference>
<evidence type="ECO:0000256" key="11">
    <source>
        <dbReference type="ARBA" id="ARBA00022840"/>
    </source>
</evidence>
<dbReference type="InterPro" id="IPR005936">
    <property type="entry name" value="FtsH"/>
</dbReference>
<dbReference type="VEuPathDB" id="AmoebaDB:NfTy_084860"/>
<dbReference type="PANTHER" id="PTHR43655">
    <property type="entry name" value="ATP-DEPENDENT PROTEASE"/>
    <property type="match status" value="1"/>
</dbReference>
<keyword evidence="13" id="KW-0482">Metalloprotease</keyword>
<evidence type="ECO:0000256" key="2">
    <source>
        <dbReference type="ARBA" id="ARBA00004225"/>
    </source>
</evidence>
<evidence type="ECO:0000256" key="10">
    <source>
        <dbReference type="ARBA" id="ARBA00022833"/>
    </source>
</evidence>
<organism evidence="19 20">
    <name type="scientific">Naegleria fowleri</name>
    <name type="common">Brain eating amoeba</name>
    <dbReference type="NCBI Taxonomy" id="5763"/>
    <lineage>
        <taxon>Eukaryota</taxon>
        <taxon>Discoba</taxon>
        <taxon>Heterolobosea</taxon>
        <taxon>Tetramitia</taxon>
        <taxon>Eutetramitia</taxon>
        <taxon>Vahlkampfiidae</taxon>
        <taxon>Naegleria</taxon>
    </lineage>
</organism>
<keyword evidence="11" id="KW-0067">ATP-binding</keyword>
<keyword evidence="9" id="KW-0378">Hydrolase</keyword>
<evidence type="ECO:0000256" key="15">
    <source>
        <dbReference type="ARBA" id="ARBA00023136"/>
    </source>
</evidence>
<evidence type="ECO:0000256" key="1">
    <source>
        <dbReference type="ARBA" id="ARBA00001947"/>
    </source>
</evidence>
<evidence type="ECO:0000256" key="14">
    <source>
        <dbReference type="ARBA" id="ARBA00023128"/>
    </source>
</evidence>
<keyword evidence="5" id="KW-0645">Protease</keyword>
<dbReference type="VEuPathDB" id="AmoebaDB:FDP41_004730"/>
<dbReference type="InterPro" id="IPR037219">
    <property type="entry name" value="Peptidase_M41-like"/>
</dbReference>
<dbReference type="InterPro" id="IPR003959">
    <property type="entry name" value="ATPase_AAA_core"/>
</dbReference>
<evidence type="ECO:0000256" key="6">
    <source>
        <dbReference type="ARBA" id="ARBA00022692"/>
    </source>
</evidence>
<dbReference type="Gene3D" id="1.10.8.60">
    <property type="match status" value="1"/>
</dbReference>
<evidence type="ECO:0000256" key="5">
    <source>
        <dbReference type="ARBA" id="ARBA00022670"/>
    </source>
</evidence>